<keyword evidence="5 7" id="KW-0472">Membrane</keyword>
<dbReference type="STRING" id="913774.A0A0C3GS95"/>
<sequence length="244" mass="26632">MRSSLLLSFLPGLVQCTRLHIFAQNTNALATASILPSSTTASLTTTGHVLHAHLNIDNVFDFGNVSTGSYLLDVHAHTHVFAPLRVDVHQVAAQSEDPEVEVWGTFRGNEWGNKGEKIEVRRLNEKAKGRQDVWGFAVNAVGKKGYLIERQGFSPLAILKSPMILIALGSLAIVFGMPYLMDNMDPELRAEFEERQKSNPLAGGQAANPLQDFDPAAWLAGNSGTKRESSGSRKNQAVERGVTR</sequence>
<dbReference type="EMBL" id="KN832879">
    <property type="protein sequence ID" value="KIM98935.1"/>
    <property type="molecule type" value="Genomic_DNA"/>
</dbReference>
<dbReference type="AlphaFoldDB" id="A0A0C3GS95"/>
<evidence type="ECO:0000256" key="3">
    <source>
        <dbReference type="ARBA" id="ARBA00022729"/>
    </source>
</evidence>
<evidence type="ECO:0000256" key="1">
    <source>
        <dbReference type="ARBA" id="ARBA00004167"/>
    </source>
</evidence>
<protein>
    <recommendedName>
        <fullName evidence="9">ER membrane protein complex subunit 7 beta-sandwich domain-containing protein</fullName>
    </recommendedName>
</protein>
<evidence type="ECO:0000313" key="10">
    <source>
        <dbReference type="EMBL" id="KIM98935.1"/>
    </source>
</evidence>
<dbReference type="PANTHER" id="PTHR13605">
    <property type="entry name" value="ER MEMBRANE PROTEIN COMPLEX SUBUNIT 7"/>
    <property type="match status" value="1"/>
</dbReference>
<feature type="chain" id="PRO_5002165025" description="ER membrane protein complex subunit 7 beta-sandwich domain-containing protein" evidence="8">
    <location>
        <begin position="17"/>
        <end position="244"/>
    </location>
</feature>
<dbReference type="InterPro" id="IPR019008">
    <property type="entry name" value="Beta_sandwich_EMC7"/>
</dbReference>
<dbReference type="GO" id="GO:0072546">
    <property type="term" value="C:EMC complex"/>
    <property type="evidence" value="ECO:0007669"/>
    <property type="project" value="TreeGrafter"/>
</dbReference>
<evidence type="ECO:0000256" key="5">
    <source>
        <dbReference type="ARBA" id="ARBA00023136"/>
    </source>
</evidence>
<gene>
    <name evidence="10" type="ORF">OIDMADRAFT_56111</name>
</gene>
<feature type="region of interest" description="Disordered" evidence="6">
    <location>
        <begin position="215"/>
        <end position="244"/>
    </location>
</feature>
<evidence type="ECO:0000256" key="8">
    <source>
        <dbReference type="SAM" id="SignalP"/>
    </source>
</evidence>
<dbReference type="InterPro" id="IPR039163">
    <property type="entry name" value="EMC7"/>
</dbReference>
<evidence type="ECO:0000256" key="4">
    <source>
        <dbReference type="ARBA" id="ARBA00022989"/>
    </source>
</evidence>
<feature type="signal peptide" evidence="8">
    <location>
        <begin position="1"/>
        <end position="16"/>
    </location>
</feature>
<feature type="domain" description="ER membrane protein complex subunit 7 beta-sandwich" evidence="9">
    <location>
        <begin position="35"/>
        <end position="166"/>
    </location>
</feature>
<evidence type="ECO:0000256" key="7">
    <source>
        <dbReference type="SAM" id="Phobius"/>
    </source>
</evidence>
<feature type="transmembrane region" description="Helical" evidence="7">
    <location>
        <begin position="163"/>
        <end position="181"/>
    </location>
</feature>
<accession>A0A0C3GS95</accession>
<keyword evidence="11" id="KW-1185">Reference proteome</keyword>
<dbReference type="InParanoid" id="A0A0C3GS95"/>
<reference evidence="11" key="2">
    <citation type="submission" date="2015-01" db="EMBL/GenBank/DDBJ databases">
        <title>Evolutionary Origins and Diversification of the Mycorrhizal Mutualists.</title>
        <authorList>
            <consortium name="DOE Joint Genome Institute"/>
            <consortium name="Mycorrhizal Genomics Consortium"/>
            <person name="Kohler A."/>
            <person name="Kuo A."/>
            <person name="Nagy L.G."/>
            <person name="Floudas D."/>
            <person name="Copeland A."/>
            <person name="Barry K.W."/>
            <person name="Cichocki N."/>
            <person name="Veneault-Fourrey C."/>
            <person name="LaButti K."/>
            <person name="Lindquist E.A."/>
            <person name="Lipzen A."/>
            <person name="Lundell T."/>
            <person name="Morin E."/>
            <person name="Murat C."/>
            <person name="Riley R."/>
            <person name="Ohm R."/>
            <person name="Sun H."/>
            <person name="Tunlid A."/>
            <person name="Henrissat B."/>
            <person name="Grigoriev I.V."/>
            <person name="Hibbett D.S."/>
            <person name="Martin F."/>
        </authorList>
    </citation>
    <scope>NUCLEOTIDE SEQUENCE [LARGE SCALE GENOMIC DNA]</scope>
    <source>
        <strain evidence="11">Zn</strain>
    </source>
</reference>
<evidence type="ECO:0000256" key="6">
    <source>
        <dbReference type="SAM" id="MobiDB-lite"/>
    </source>
</evidence>
<comment type="subcellular location">
    <subcellularLocation>
        <location evidence="1">Membrane</location>
        <topology evidence="1">Single-pass membrane protein</topology>
    </subcellularLocation>
</comment>
<keyword evidence="3 8" id="KW-0732">Signal</keyword>
<reference evidence="10 11" key="1">
    <citation type="submission" date="2014-04" db="EMBL/GenBank/DDBJ databases">
        <authorList>
            <consortium name="DOE Joint Genome Institute"/>
            <person name="Kuo A."/>
            <person name="Martino E."/>
            <person name="Perotto S."/>
            <person name="Kohler A."/>
            <person name="Nagy L.G."/>
            <person name="Floudas D."/>
            <person name="Copeland A."/>
            <person name="Barry K.W."/>
            <person name="Cichocki N."/>
            <person name="Veneault-Fourrey C."/>
            <person name="LaButti K."/>
            <person name="Lindquist E.A."/>
            <person name="Lipzen A."/>
            <person name="Lundell T."/>
            <person name="Morin E."/>
            <person name="Murat C."/>
            <person name="Sun H."/>
            <person name="Tunlid A."/>
            <person name="Henrissat B."/>
            <person name="Grigoriev I.V."/>
            <person name="Hibbett D.S."/>
            <person name="Martin F."/>
            <person name="Nordberg H.P."/>
            <person name="Cantor M.N."/>
            <person name="Hua S.X."/>
        </authorList>
    </citation>
    <scope>NUCLEOTIDE SEQUENCE [LARGE SCALE GENOMIC DNA]</scope>
    <source>
        <strain evidence="10 11">Zn</strain>
    </source>
</reference>
<keyword evidence="4 7" id="KW-1133">Transmembrane helix</keyword>
<dbReference type="HOGENOM" id="CLU_073620_0_1_1"/>
<keyword evidence="2 7" id="KW-0812">Transmembrane</keyword>
<dbReference type="Pfam" id="PF09430">
    <property type="entry name" value="EMC7_beta-sandw"/>
    <property type="match status" value="1"/>
</dbReference>
<proteinExistence type="predicted"/>
<organism evidence="10 11">
    <name type="scientific">Oidiodendron maius (strain Zn)</name>
    <dbReference type="NCBI Taxonomy" id="913774"/>
    <lineage>
        <taxon>Eukaryota</taxon>
        <taxon>Fungi</taxon>
        <taxon>Dikarya</taxon>
        <taxon>Ascomycota</taxon>
        <taxon>Pezizomycotina</taxon>
        <taxon>Leotiomycetes</taxon>
        <taxon>Leotiomycetes incertae sedis</taxon>
        <taxon>Myxotrichaceae</taxon>
        <taxon>Oidiodendron</taxon>
    </lineage>
</organism>
<dbReference type="OrthoDB" id="27095at2759"/>
<evidence type="ECO:0000256" key="2">
    <source>
        <dbReference type="ARBA" id="ARBA00022692"/>
    </source>
</evidence>
<evidence type="ECO:0000313" key="11">
    <source>
        <dbReference type="Proteomes" id="UP000054321"/>
    </source>
</evidence>
<name>A0A0C3GS95_OIDMZ</name>
<dbReference type="Proteomes" id="UP000054321">
    <property type="component" value="Unassembled WGS sequence"/>
</dbReference>
<dbReference type="PANTHER" id="PTHR13605:SF4">
    <property type="entry name" value="ER MEMBRANE PROTEIN COMPLEX SUBUNIT 7"/>
    <property type="match status" value="1"/>
</dbReference>
<evidence type="ECO:0000259" key="9">
    <source>
        <dbReference type="Pfam" id="PF09430"/>
    </source>
</evidence>